<dbReference type="HAMAP" id="MF_00220_B">
    <property type="entry name" value="PyrC_classI_B"/>
    <property type="match status" value="1"/>
</dbReference>
<feature type="binding site" evidence="6">
    <location>
        <position position="312"/>
    </location>
    <ligand>
        <name>substrate</name>
    </ligand>
</feature>
<feature type="binding site" evidence="6">
    <location>
        <begin position="326"/>
        <end position="327"/>
    </location>
    <ligand>
        <name>substrate</name>
    </ligand>
</feature>
<dbReference type="GO" id="GO:0006145">
    <property type="term" value="P:purine nucleobase catabolic process"/>
    <property type="evidence" value="ECO:0007669"/>
    <property type="project" value="TreeGrafter"/>
</dbReference>
<feature type="binding site" evidence="6">
    <location>
        <position position="61"/>
    </location>
    <ligand>
        <name>Zn(2+)</name>
        <dbReference type="ChEBI" id="CHEBI:29105"/>
        <label>1</label>
    </ligand>
</feature>
<dbReference type="EMBL" id="JACIFP010000001">
    <property type="protein sequence ID" value="MBB4136485.1"/>
    <property type="molecule type" value="Genomic_DNA"/>
</dbReference>
<dbReference type="GO" id="GO:0008270">
    <property type="term" value="F:zinc ion binding"/>
    <property type="evidence" value="ECO:0007669"/>
    <property type="project" value="UniProtKB-UniRule"/>
</dbReference>
<dbReference type="PANTHER" id="PTHR43668:SF2">
    <property type="entry name" value="ALLANTOINASE"/>
    <property type="match status" value="1"/>
</dbReference>
<feature type="binding site" evidence="6">
    <location>
        <position position="155"/>
    </location>
    <ligand>
        <name>Zn(2+)</name>
        <dbReference type="ChEBI" id="CHEBI:29105"/>
        <label>1</label>
    </ligand>
</feature>
<dbReference type="NCBIfam" id="TIGR00857">
    <property type="entry name" value="pyrC_multi"/>
    <property type="match status" value="1"/>
</dbReference>
<dbReference type="InterPro" id="IPR002195">
    <property type="entry name" value="Dihydroorotase_CS"/>
</dbReference>
<reference evidence="8 9" key="1">
    <citation type="submission" date="2020-08" db="EMBL/GenBank/DDBJ databases">
        <title>Sequencing the genomes of 1000 actinobacteria strains.</title>
        <authorList>
            <person name="Klenk H.-P."/>
        </authorList>
    </citation>
    <scope>NUCLEOTIDE SEQUENCE [LARGE SCALE GENOMIC DNA]</scope>
    <source>
        <strain evidence="8 9">DSM 45298</strain>
    </source>
</reference>
<dbReference type="InterPro" id="IPR050138">
    <property type="entry name" value="DHOase/Allantoinase_Hydrolase"/>
</dbReference>
<evidence type="ECO:0000256" key="1">
    <source>
        <dbReference type="ARBA" id="ARBA00002368"/>
    </source>
</evidence>
<name>A0A840EU81_9ACTN</name>
<comment type="pathway">
    <text evidence="6">Pyrimidine metabolism; UMP biosynthesis via de novo pathway; (S)-dihydroorotate from bicarbonate: step 3/3.</text>
</comment>
<dbReference type="InterPro" id="IPR004722">
    <property type="entry name" value="DHOase"/>
</dbReference>
<dbReference type="Gene3D" id="2.30.40.10">
    <property type="entry name" value="Urease, subunit C, domain 1"/>
    <property type="match status" value="1"/>
</dbReference>
<dbReference type="UniPathway" id="UPA00070">
    <property type="reaction ID" value="UER00117"/>
</dbReference>
<dbReference type="NCBIfam" id="NF006836">
    <property type="entry name" value="PRK09357.1-1"/>
    <property type="match status" value="1"/>
</dbReference>
<dbReference type="AlphaFoldDB" id="A0A840EU81"/>
<sequence>MTVAGSALITNVRPYGDGDPVDVAVVDGVIAAIGSGLDAPEGAEIVDGRGGVLLPGFVDLHAHLREPGREDTETIASGSLAAARGGYTAVFAMANTAPVADNSSITDLVWRLGREIGLVDVHPVGAVTVGLAGEQLAEMGMMADGVAKVRLFSDDGKCVHDPVLMKRALEYSRGLGVLISQHSEDPRLTVGAVAHDGPTAARLGLAGWPRAAEESIVARDALLARDAGARVHIAHASTAGTVELIRWARSQGIDITAEVTPHHLLLDDSRLETYDGVNKVNPPLREASDVAALRRALADGIVDCVATDHAPHASQEKCCEFSQARPGMLNLETALSVIVETMLVPGLLDWRGVARVMSERPAEIVGLDDQGRPIAVGEPANLTVVDPDQEWTVRGDGLASKSSNTPYEEMTLPGVVRATLLRGRVTARRAAADTVGEWS</sequence>
<dbReference type="InterPro" id="IPR011059">
    <property type="entry name" value="Metal-dep_hydrolase_composite"/>
</dbReference>
<dbReference type="GO" id="GO:0005737">
    <property type="term" value="C:cytoplasm"/>
    <property type="evidence" value="ECO:0007669"/>
    <property type="project" value="TreeGrafter"/>
</dbReference>
<dbReference type="PANTHER" id="PTHR43668">
    <property type="entry name" value="ALLANTOINASE"/>
    <property type="match status" value="1"/>
</dbReference>
<feature type="binding site" evidence="6">
    <location>
        <position position="155"/>
    </location>
    <ligand>
        <name>Zn(2+)</name>
        <dbReference type="ChEBI" id="CHEBI:29105"/>
        <label>2</label>
    </ligand>
</feature>
<evidence type="ECO:0000256" key="3">
    <source>
        <dbReference type="ARBA" id="ARBA00022723"/>
    </source>
</evidence>
<keyword evidence="5 6" id="KW-0665">Pyrimidine biosynthesis</keyword>
<evidence type="ECO:0000313" key="8">
    <source>
        <dbReference type="EMBL" id="MBB4136485.1"/>
    </source>
</evidence>
<evidence type="ECO:0000256" key="6">
    <source>
        <dbReference type="HAMAP-Rule" id="MF_00220"/>
    </source>
</evidence>
<comment type="similarity">
    <text evidence="2 6">Belongs to the metallo-dependent hydrolases superfamily. DHOase family. Class I DHOase subfamily.</text>
</comment>
<dbReference type="PROSITE" id="PS00483">
    <property type="entry name" value="DIHYDROOROTASE_2"/>
    <property type="match status" value="1"/>
</dbReference>
<feature type="binding site" evidence="6">
    <location>
        <position position="235"/>
    </location>
    <ligand>
        <name>Zn(2+)</name>
        <dbReference type="ChEBI" id="CHEBI:29105"/>
        <label>2</label>
    </ligand>
</feature>
<dbReference type="SUPFAM" id="SSF51556">
    <property type="entry name" value="Metallo-dependent hydrolases"/>
    <property type="match status" value="1"/>
</dbReference>
<feature type="binding site" evidence="6">
    <location>
        <position position="308"/>
    </location>
    <ligand>
        <name>Zn(2+)</name>
        <dbReference type="ChEBI" id="CHEBI:29105"/>
        <label>1</label>
    </ligand>
</feature>
<dbReference type="CDD" id="cd01317">
    <property type="entry name" value="DHOase_IIa"/>
    <property type="match status" value="1"/>
</dbReference>
<dbReference type="InterPro" id="IPR024403">
    <property type="entry name" value="DHOase_cat"/>
</dbReference>
<evidence type="ECO:0000259" key="7">
    <source>
        <dbReference type="Pfam" id="PF12890"/>
    </source>
</evidence>
<dbReference type="GO" id="GO:0004038">
    <property type="term" value="F:allantoinase activity"/>
    <property type="evidence" value="ECO:0007669"/>
    <property type="project" value="TreeGrafter"/>
</dbReference>
<dbReference type="EC" id="3.5.2.3" evidence="6"/>
<organism evidence="8 9">
    <name type="scientific">Gordonia humi</name>
    <dbReference type="NCBI Taxonomy" id="686429"/>
    <lineage>
        <taxon>Bacteria</taxon>
        <taxon>Bacillati</taxon>
        <taxon>Actinomycetota</taxon>
        <taxon>Actinomycetes</taxon>
        <taxon>Mycobacteriales</taxon>
        <taxon>Gordoniaceae</taxon>
        <taxon>Gordonia</taxon>
    </lineage>
</organism>
<feature type="binding site" evidence="6">
    <location>
        <begin position="63"/>
        <end position="65"/>
    </location>
    <ligand>
        <name>substrate</name>
    </ligand>
</feature>
<comment type="function">
    <text evidence="1 6">Catalyzes the reversible cyclization of carbamoyl aspartate to dihydroorotate.</text>
</comment>
<feature type="domain" description="Dihydroorotase catalytic" evidence="7">
    <location>
        <begin position="51"/>
        <end position="238"/>
    </location>
</feature>
<feature type="active site" evidence="6">
    <location>
        <position position="308"/>
    </location>
</feature>
<dbReference type="Gene3D" id="3.20.20.140">
    <property type="entry name" value="Metal-dependent hydrolases"/>
    <property type="match status" value="1"/>
</dbReference>
<comment type="caution">
    <text evidence="8">The sequence shown here is derived from an EMBL/GenBank/DDBJ whole genome shotgun (WGS) entry which is preliminary data.</text>
</comment>
<keyword evidence="6" id="KW-0862">Zinc</keyword>
<feature type="binding site" evidence="6">
    <location>
        <position position="95"/>
    </location>
    <ligand>
        <name>substrate</name>
    </ligand>
</feature>
<dbReference type="InterPro" id="IPR032466">
    <property type="entry name" value="Metal_Hydrolase"/>
</dbReference>
<dbReference type="GO" id="GO:0004151">
    <property type="term" value="F:dihydroorotase activity"/>
    <property type="evidence" value="ECO:0007669"/>
    <property type="project" value="UniProtKB-UniRule"/>
</dbReference>
<keyword evidence="9" id="KW-1185">Reference proteome</keyword>
<evidence type="ECO:0000256" key="4">
    <source>
        <dbReference type="ARBA" id="ARBA00022801"/>
    </source>
</evidence>
<dbReference type="Proteomes" id="UP000551501">
    <property type="component" value="Unassembled WGS sequence"/>
</dbReference>
<evidence type="ECO:0000256" key="5">
    <source>
        <dbReference type="ARBA" id="ARBA00022975"/>
    </source>
</evidence>
<dbReference type="SUPFAM" id="SSF51338">
    <property type="entry name" value="Composite domain of metallo-dependent hydrolases"/>
    <property type="match status" value="1"/>
</dbReference>
<keyword evidence="4 6" id="KW-0378">Hydrolase</keyword>
<dbReference type="GO" id="GO:0044205">
    <property type="term" value="P:'de novo' UMP biosynthetic process"/>
    <property type="evidence" value="ECO:0007669"/>
    <property type="project" value="UniProtKB-UniRule"/>
</dbReference>
<proteinExistence type="inferred from homology"/>
<accession>A0A840EU81</accession>
<gene>
    <name evidence="6" type="primary">pyrC</name>
    <name evidence="8" type="ORF">BKA16_003037</name>
</gene>
<dbReference type="Pfam" id="PF12890">
    <property type="entry name" value="DHOase"/>
    <property type="match status" value="1"/>
</dbReference>
<dbReference type="PROSITE" id="PS00387">
    <property type="entry name" value="PPASE"/>
    <property type="match status" value="1"/>
</dbReference>
<comment type="catalytic activity">
    <reaction evidence="6">
        <text>(S)-dihydroorotate + H2O = N-carbamoyl-L-aspartate + H(+)</text>
        <dbReference type="Rhea" id="RHEA:24296"/>
        <dbReference type="ChEBI" id="CHEBI:15377"/>
        <dbReference type="ChEBI" id="CHEBI:15378"/>
        <dbReference type="ChEBI" id="CHEBI:30864"/>
        <dbReference type="ChEBI" id="CHEBI:32814"/>
        <dbReference type="EC" id="3.5.2.3"/>
    </reaction>
</comment>
<keyword evidence="3 6" id="KW-0479">Metal-binding</keyword>
<comment type="cofactor">
    <cofactor evidence="6">
        <name>Zn(2+)</name>
        <dbReference type="ChEBI" id="CHEBI:29105"/>
    </cofactor>
    <text evidence="6">Binds 2 Zn(2+) ions per subunit.</text>
</comment>
<feature type="binding site" evidence="6">
    <location>
        <position position="281"/>
    </location>
    <ligand>
        <name>substrate</name>
    </ligand>
</feature>
<evidence type="ECO:0000313" key="9">
    <source>
        <dbReference type="Proteomes" id="UP000551501"/>
    </source>
</evidence>
<dbReference type="PROSITE" id="PS00482">
    <property type="entry name" value="DIHYDROOROTASE_1"/>
    <property type="match status" value="1"/>
</dbReference>
<feature type="binding site" evidence="6">
    <location>
        <position position="63"/>
    </location>
    <ligand>
        <name>Zn(2+)</name>
        <dbReference type="ChEBI" id="CHEBI:29105"/>
        <label>1</label>
    </ligand>
</feature>
<dbReference type="RefSeq" id="WP_183371469.1">
    <property type="nucleotide sequence ID" value="NZ_BAABHL010000082.1"/>
</dbReference>
<feature type="binding site" evidence="6">
    <location>
        <position position="182"/>
    </location>
    <ligand>
        <name>Zn(2+)</name>
        <dbReference type="ChEBI" id="CHEBI:29105"/>
        <label>2</label>
    </ligand>
</feature>
<evidence type="ECO:0000256" key="2">
    <source>
        <dbReference type="ARBA" id="ARBA00010286"/>
    </source>
</evidence>
<protein>
    <recommendedName>
        <fullName evidence="6">Dihydroorotase</fullName>
        <shortName evidence="6">DHOase</shortName>
        <ecNumber evidence="6">3.5.2.3</ecNumber>
    </recommendedName>
</protein>